<dbReference type="InterPro" id="IPR017946">
    <property type="entry name" value="PLC-like_Pdiesterase_TIM-brl"/>
</dbReference>
<evidence type="ECO:0000259" key="1">
    <source>
        <dbReference type="PROSITE" id="PS51704"/>
    </source>
</evidence>
<dbReference type="AlphaFoldDB" id="A0A1N6H823"/>
<proteinExistence type="predicted"/>
<dbReference type="PANTHER" id="PTHR46211">
    <property type="entry name" value="GLYCEROPHOSPHORYL DIESTER PHOSPHODIESTERASE"/>
    <property type="match status" value="1"/>
</dbReference>
<dbReference type="EMBL" id="FSRN01000001">
    <property type="protein sequence ID" value="SIO15968.1"/>
    <property type="molecule type" value="Genomic_DNA"/>
</dbReference>
<evidence type="ECO:0000313" key="3">
    <source>
        <dbReference type="Proteomes" id="UP000184758"/>
    </source>
</evidence>
<dbReference type="InterPro" id="IPR030395">
    <property type="entry name" value="GP_PDE_dom"/>
</dbReference>
<dbReference type="RefSeq" id="WP_034548788.1">
    <property type="nucleotide sequence ID" value="NZ_FSRN01000001.1"/>
</dbReference>
<dbReference type="STRING" id="28230.SAMN05878443_1685"/>
<dbReference type="OrthoDB" id="384721at2"/>
<evidence type="ECO:0000313" key="2">
    <source>
        <dbReference type="EMBL" id="SIO15968.1"/>
    </source>
</evidence>
<organism evidence="2 3">
    <name type="scientific">Carnobacterium alterfunditum</name>
    <dbReference type="NCBI Taxonomy" id="28230"/>
    <lineage>
        <taxon>Bacteria</taxon>
        <taxon>Bacillati</taxon>
        <taxon>Bacillota</taxon>
        <taxon>Bacilli</taxon>
        <taxon>Lactobacillales</taxon>
        <taxon>Carnobacteriaceae</taxon>
        <taxon>Carnobacterium</taxon>
    </lineage>
</organism>
<dbReference type="Pfam" id="PF03009">
    <property type="entry name" value="GDPD"/>
    <property type="match status" value="1"/>
</dbReference>
<feature type="domain" description="GP-PDE" evidence="1">
    <location>
        <begin position="4"/>
        <end position="240"/>
    </location>
</feature>
<dbReference type="CDD" id="cd08563">
    <property type="entry name" value="GDPD_TtGDE_like"/>
    <property type="match status" value="1"/>
</dbReference>
<dbReference type="GO" id="GO:0008081">
    <property type="term" value="F:phosphoric diester hydrolase activity"/>
    <property type="evidence" value="ECO:0007669"/>
    <property type="project" value="InterPro"/>
</dbReference>
<accession>A0A1N6H823</accession>
<dbReference type="GO" id="GO:0006629">
    <property type="term" value="P:lipid metabolic process"/>
    <property type="evidence" value="ECO:0007669"/>
    <property type="project" value="InterPro"/>
</dbReference>
<name>A0A1N6H823_9LACT</name>
<dbReference type="PANTHER" id="PTHR46211:SF1">
    <property type="entry name" value="GLYCEROPHOSPHODIESTER PHOSPHODIESTERASE, CYTOPLASMIC"/>
    <property type="match status" value="1"/>
</dbReference>
<sequence length="248" mass="28701">MDQTKIIAHRGSKGTHPENTLEAVKEAVRVRSDGIEIDVHLSLDKELIVIHDETIDRTTNGKGSIQNLTLAELKQFDAGSWYSPEYSNCRIPTLQEIFCFLEKVDYKGLVNIELKTDKFSYPGIEEKVVAFVAEKNWPFTVEYSSFNYQTLIQLKILDDTCKIALLFKEHGENKTFLNLNIPVNMWHPKLSWFKSISPFQVPELPVRVWTINKSEDLQFCFRKQVAGVITDYPQKALEMRDKWQNEGE</sequence>
<reference evidence="3" key="1">
    <citation type="submission" date="2016-11" db="EMBL/GenBank/DDBJ databases">
        <authorList>
            <person name="Varghese N."/>
            <person name="Submissions S."/>
        </authorList>
    </citation>
    <scope>NUCLEOTIDE SEQUENCE [LARGE SCALE GENOMIC DNA]</scope>
    <source>
        <strain evidence="3">313</strain>
    </source>
</reference>
<dbReference type="Gene3D" id="3.20.20.190">
    <property type="entry name" value="Phosphatidylinositol (PI) phosphodiesterase"/>
    <property type="match status" value="1"/>
</dbReference>
<dbReference type="Proteomes" id="UP000184758">
    <property type="component" value="Unassembled WGS sequence"/>
</dbReference>
<dbReference type="eggNOG" id="COG0584">
    <property type="taxonomic scope" value="Bacteria"/>
</dbReference>
<dbReference type="SUPFAM" id="SSF51695">
    <property type="entry name" value="PLC-like phosphodiesterases"/>
    <property type="match status" value="1"/>
</dbReference>
<dbReference type="PROSITE" id="PS51704">
    <property type="entry name" value="GP_PDE"/>
    <property type="match status" value="1"/>
</dbReference>
<protein>
    <submittedName>
        <fullName evidence="2">Glycerophosphoryl diester phosphodiesterase</fullName>
    </submittedName>
</protein>
<keyword evidence="3" id="KW-1185">Reference proteome</keyword>
<gene>
    <name evidence="2" type="ORF">SAMN05878443_1685</name>
</gene>